<dbReference type="Gene3D" id="1.10.510.10">
    <property type="entry name" value="Transferase(Phosphotransferase) domain 1"/>
    <property type="match status" value="1"/>
</dbReference>
<dbReference type="PANTHER" id="PTHR43671:SF13">
    <property type="entry name" value="SERINE_THREONINE-PROTEIN KINASE NEK2"/>
    <property type="match status" value="1"/>
</dbReference>
<keyword evidence="4" id="KW-0418">Kinase</keyword>
<dbReference type="InterPro" id="IPR000719">
    <property type="entry name" value="Prot_kinase_dom"/>
</dbReference>
<keyword evidence="2" id="KW-0808">Transferase</keyword>
<dbReference type="GO" id="GO:0007059">
    <property type="term" value="P:chromosome segregation"/>
    <property type="evidence" value="ECO:0007669"/>
    <property type="project" value="TreeGrafter"/>
</dbReference>
<evidence type="ECO:0000256" key="1">
    <source>
        <dbReference type="ARBA" id="ARBA00012513"/>
    </source>
</evidence>
<dbReference type="InterPro" id="IPR011009">
    <property type="entry name" value="Kinase-like_dom_sf"/>
</dbReference>
<evidence type="ECO:0000313" key="9">
    <source>
        <dbReference type="Proteomes" id="UP000716446"/>
    </source>
</evidence>
<dbReference type="InterPro" id="IPR008271">
    <property type="entry name" value="Ser/Thr_kinase_AS"/>
</dbReference>
<dbReference type="GO" id="GO:0005524">
    <property type="term" value="F:ATP binding"/>
    <property type="evidence" value="ECO:0007669"/>
    <property type="project" value="UniProtKB-KW"/>
</dbReference>
<dbReference type="GO" id="GO:0005737">
    <property type="term" value="C:cytoplasm"/>
    <property type="evidence" value="ECO:0007669"/>
    <property type="project" value="TreeGrafter"/>
</dbReference>
<reference evidence="8" key="1">
    <citation type="submission" date="2020-06" db="EMBL/GenBank/DDBJ databases">
        <authorList>
            <person name="Onetto C."/>
        </authorList>
    </citation>
    <scope>NUCLEOTIDE SEQUENCE</scope>
</reference>
<dbReference type="GO" id="GO:0004674">
    <property type="term" value="F:protein serine/threonine kinase activity"/>
    <property type="evidence" value="ECO:0007669"/>
    <property type="project" value="UniProtKB-EC"/>
</dbReference>
<comment type="caution">
    <text evidence="8">The sequence shown here is derived from an EMBL/GenBank/DDBJ whole genome shotgun (WGS) entry which is preliminary data.</text>
</comment>
<keyword evidence="9" id="KW-1185">Reference proteome</keyword>
<dbReference type="PANTHER" id="PTHR43671">
    <property type="entry name" value="SERINE/THREONINE-PROTEIN KINASE NEK"/>
    <property type="match status" value="1"/>
</dbReference>
<evidence type="ECO:0000256" key="6">
    <source>
        <dbReference type="SAM" id="MobiDB-lite"/>
    </source>
</evidence>
<dbReference type="GO" id="GO:0044732">
    <property type="term" value="C:mitotic spindle pole body"/>
    <property type="evidence" value="ECO:0007669"/>
    <property type="project" value="TreeGrafter"/>
</dbReference>
<evidence type="ECO:0000256" key="3">
    <source>
        <dbReference type="ARBA" id="ARBA00022741"/>
    </source>
</evidence>
<feature type="domain" description="Protein kinase" evidence="7">
    <location>
        <begin position="35"/>
        <end position="349"/>
    </location>
</feature>
<accession>A0A9N8JP59</accession>
<proteinExistence type="predicted"/>
<dbReference type="SUPFAM" id="SSF56112">
    <property type="entry name" value="Protein kinase-like (PK-like)"/>
    <property type="match status" value="1"/>
</dbReference>
<feature type="non-terminal residue" evidence="8">
    <location>
        <position position="556"/>
    </location>
</feature>
<organism evidence="8 9">
    <name type="scientific">Aureobasidium vineae</name>
    <dbReference type="NCBI Taxonomy" id="2773715"/>
    <lineage>
        <taxon>Eukaryota</taxon>
        <taxon>Fungi</taxon>
        <taxon>Dikarya</taxon>
        <taxon>Ascomycota</taxon>
        <taxon>Pezizomycotina</taxon>
        <taxon>Dothideomycetes</taxon>
        <taxon>Dothideomycetidae</taxon>
        <taxon>Dothideales</taxon>
        <taxon>Saccotheciaceae</taxon>
        <taxon>Aureobasidium</taxon>
    </lineage>
</organism>
<dbReference type="SMART" id="SM00220">
    <property type="entry name" value="S_TKc"/>
    <property type="match status" value="1"/>
</dbReference>
<sequence length="556" mass="62521">MADVGGYYDDPYREDRIDIELRALPRLHAPEGHSWVCGEKLGAGGFGRAYLWNLVSNADQKVVNRVVLKYTEVRSDQMITNGGLGHGHIREVFMQRSLVPNGTPLDRVFTVPLLGAEHCSWSLDSWRYYSPYFAFGDLFDLIQTQGIETGSTLTGHRQIPEPFAWYILHRLVSAAMVMDTALRTSQTNYQVAHVDMKPENIFLGAPGSLGKNNSFPAYPPCYLGDFGNAHITYKGTVVDSSTLNKKLIKLGDPWSFVMLGGCTQGWSAPEITHHDKNSSDNKPGLGKRLLDLTRPLPKRTKAREAENSLRREYSPELLNVLEAMVQFKVEDRPTPQRVLEAIEELMPRFTQGMERWGTNQWFEELDAGAAASEDGSSVSGSEGTPLRGRAAVESATAKLIDKFKYLFCVPRARPKRCRSPIERDTSPFSAVRARAASRKRRQAMVTRQIKEGLRPKLQRYVSPDPSDDKFVLEDSLKILHPKRPETIGDYFAAPDPAPTYYKEDIDDLEAYEKAKRAFERAHPDDFPPVGAETYNFRREGEEPGEVVLDHPSPISS</sequence>
<evidence type="ECO:0000256" key="5">
    <source>
        <dbReference type="ARBA" id="ARBA00022840"/>
    </source>
</evidence>
<evidence type="ECO:0000259" key="7">
    <source>
        <dbReference type="PROSITE" id="PS50011"/>
    </source>
</evidence>
<evidence type="ECO:0000256" key="2">
    <source>
        <dbReference type="ARBA" id="ARBA00022679"/>
    </source>
</evidence>
<gene>
    <name evidence="8" type="ORF">AWRI4619_LOCUS6333</name>
</gene>
<dbReference type="EMBL" id="CAIJEN010000009">
    <property type="protein sequence ID" value="CAD0090489.1"/>
    <property type="molecule type" value="Genomic_DNA"/>
</dbReference>
<name>A0A9N8JP59_9PEZI</name>
<dbReference type="AlphaFoldDB" id="A0A9N8JP59"/>
<dbReference type="PROSITE" id="PS00108">
    <property type="entry name" value="PROTEIN_KINASE_ST"/>
    <property type="match status" value="1"/>
</dbReference>
<dbReference type="GO" id="GO:0005634">
    <property type="term" value="C:nucleus"/>
    <property type="evidence" value="ECO:0007669"/>
    <property type="project" value="TreeGrafter"/>
</dbReference>
<protein>
    <recommendedName>
        <fullName evidence="1">non-specific serine/threonine protein kinase</fullName>
        <ecNumber evidence="1">2.7.11.1</ecNumber>
    </recommendedName>
</protein>
<evidence type="ECO:0000313" key="8">
    <source>
        <dbReference type="EMBL" id="CAD0090489.1"/>
    </source>
</evidence>
<dbReference type="Proteomes" id="UP000716446">
    <property type="component" value="Unassembled WGS sequence"/>
</dbReference>
<evidence type="ECO:0000256" key="4">
    <source>
        <dbReference type="ARBA" id="ARBA00022777"/>
    </source>
</evidence>
<dbReference type="PROSITE" id="PS50011">
    <property type="entry name" value="PROTEIN_KINASE_DOM"/>
    <property type="match status" value="1"/>
</dbReference>
<feature type="region of interest" description="Disordered" evidence="6">
    <location>
        <begin position="270"/>
        <end position="289"/>
    </location>
</feature>
<dbReference type="EC" id="2.7.11.1" evidence="1"/>
<feature type="region of interest" description="Disordered" evidence="6">
    <location>
        <begin position="519"/>
        <end position="556"/>
    </location>
</feature>
<keyword evidence="5" id="KW-0067">ATP-binding</keyword>
<keyword evidence="3" id="KW-0547">Nucleotide-binding</keyword>
<dbReference type="InterPro" id="IPR050660">
    <property type="entry name" value="NEK_Ser/Thr_kinase"/>
</dbReference>